<feature type="non-terminal residue" evidence="1">
    <location>
        <position position="32"/>
    </location>
</feature>
<protein>
    <submittedName>
        <fullName evidence="1">Uncharacterized protein</fullName>
    </submittedName>
</protein>
<organism evidence="1">
    <name type="scientific">marine metagenome</name>
    <dbReference type="NCBI Taxonomy" id="408172"/>
    <lineage>
        <taxon>unclassified sequences</taxon>
        <taxon>metagenomes</taxon>
        <taxon>ecological metagenomes</taxon>
    </lineage>
</organism>
<accession>A0A383ABR3</accession>
<sequence length="32" mass="3267">MADNQTNPHVVEQHPVTGPASIGAAQEAILGL</sequence>
<gene>
    <name evidence="1" type="ORF">METZ01_LOCUS457935</name>
</gene>
<name>A0A383ABR3_9ZZZZ</name>
<evidence type="ECO:0000313" key="1">
    <source>
        <dbReference type="EMBL" id="SVE05081.1"/>
    </source>
</evidence>
<proteinExistence type="predicted"/>
<dbReference type="AlphaFoldDB" id="A0A383ABR3"/>
<reference evidence="1" key="1">
    <citation type="submission" date="2018-05" db="EMBL/GenBank/DDBJ databases">
        <authorList>
            <person name="Lanie J.A."/>
            <person name="Ng W.-L."/>
            <person name="Kazmierczak K.M."/>
            <person name="Andrzejewski T.M."/>
            <person name="Davidsen T.M."/>
            <person name="Wayne K.J."/>
            <person name="Tettelin H."/>
            <person name="Glass J.I."/>
            <person name="Rusch D."/>
            <person name="Podicherti R."/>
            <person name="Tsui H.-C.T."/>
            <person name="Winkler M.E."/>
        </authorList>
    </citation>
    <scope>NUCLEOTIDE SEQUENCE</scope>
</reference>
<dbReference type="EMBL" id="UINC01190768">
    <property type="protein sequence ID" value="SVE05081.1"/>
    <property type="molecule type" value="Genomic_DNA"/>
</dbReference>